<accession>A0A422MQR5</accession>
<name>A0A422MQR5_9TRYP</name>
<gene>
    <name evidence="1" type="ORF">Tco025E_09976</name>
</gene>
<feature type="non-terminal residue" evidence="1">
    <location>
        <position position="1"/>
    </location>
</feature>
<dbReference type="GeneID" id="40323587"/>
<proteinExistence type="predicted"/>
<evidence type="ECO:0000313" key="2">
    <source>
        <dbReference type="Proteomes" id="UP000284403"/>
    </source>
</evidence>
<dbReference type="AlphaFoldDB" id="A0A422MQR5"/>
<reference evidence="1 2" key="1">
    <citation type="journal article" date="2018" name="BMC Genomics">
        <title>Genomic comparison of Trypanosoma conorhini and Trypanosoma rangeli to Trypanosoma cruzi strains of high and low virulence.</title>
        <authorList>
            <person name="Bradwell K.R."/>
            <person name="Koparde V.N."/>
            <person name="Matveyev A.V."/>
            <person name="Serrano M.G."/>
            <person name="Alves J.M."/>
            <person name="Parikh H."/>
            <person name="Huang B."/>
            <person name="Lee V."/>
            <person name="Espinosa-Alvarez O."/>
            <person name="Ortiz P.A."/>
            <person name="Costa-Martins A.G."/>
            <person name="Teixeira M.M."/>
            <person name="Buck G.A."/>
        </authorList>
    </citation>
    <scope>NUCLEOTIDE SEQUENCE [LARGE SCALE GENOMIC DNA]</scope>
    <source>
        <strain evidence="1 2">025E</strain>
    </source>
</reference>
<dbReference type="EMBL" id="MKKU01001407">
    <property type="protein sequence ID" value="RNE95588.1"/>
    <property type="molecule type" value="Genomic_DNA"/>
</dbReference>
<keyword evidence="2" id="KW-1185">Reference proteome</keyword>
<organism evidence="1 2">
    <name type="scientific">Trypanosoma conorhini</name>
    <dbReference type="NCBI Taxonomy" id="83891"/>
    <lineage>
        <taxon>Eukaryota</taxon>
        <taxon>Discoba</taxon>
        <taxon>Euglenozoa</taxon>
        <taxon>Kinetoplastea</taxon>
        <taxon>Metakinetoplastina</taxon>
        <taxon>Trypanosomatida</taxon>
        <taxon>Trypanosomatidae</taxon>
        <taxon>Trypanosoma</taxon>
    </lineage>
</organism>
<comment type="caution">
    <text evidence="1">The sequence shown here is derived from an EMBL/GenBank/DDBJ whole genome shotgun (WGS) entry which is preliminary data.</text>
</comment>
<dbReference type="RefSeq" id="XP_029223101.1">
    <property type="nucleotide sequence ID" value="XM_029376771.1"/>
</dbReference>
<evidence type="ECO:0000313" key="1">
    <source>
        <dbReference type="EMBL" id="RNE95588.1"/>
    </source>
</evidence>
<dbReference type="Proteomes" id="UP000284403">
    <property type="component" value="Unassembled WGS sequence"/>
</dbReference>
<protein>
    <submittedName>
        <fullName evidence="1">Putative retrotransposon hot spot (RHS) protein</fullName>
    </submittedName>
</protein>
<sequence>RWLGCSLLRRLRMTLRRVNCENSSMIKVWLRRFIGWGNFAEDLSLEIIYVQHVDSTPMRKWQNCKDINDLEKGRQSDKTIAKLWRNAHQYQLTLFYEDVPSIPLNQHS</sequence>